<dbReference type="InterPro" id="IPR013216">
    <property type="entry name" value="Methyltransf_11"/>
</dbReference>
<dbReference type="EMBL" id="KY684111">
    <property type="protein sequence ID" value="ARF12209.1"/>
    <property type="molecule type" value="Genomic_DNA"/>
</dbReference>
<dbReference type="GO" id="GO:0002098">
    <property type="term" value="P:tRNA wobble uridine modification"/>
    <property type="evidence" value="ECO:0007669"/>
    <property type="project" value="TreeGrafter"/>
</dbReference>
<gene>
    <name evidence="4" type="ORF">Klosneuvirus_4_24</name>
</gene>
<feature type="domain" description="Methyltransferase type 11" evidence="3">
    <location>
        <begin position="45"/>
        <end position="133"/>
    </location>
</feature>
<evidence type="ECO:0000313" key="4">
    <source>
        <dbReference type="EMBL" id="ARF12209.1"/>
    </source>
</evidence>
<dbReference type="CDD" id="cd02440">
    <property type="entry name" value="AdoMet_MTases"/>
    <property type="match status" value="1"/>
</dbReference>
<dbReference type="Gene3D" id="3.40.50.150">
    <property type="entry name" value="Vaccinia Virus protein VP39"/>
    <property type="match status" value="1"/>
</dbReference>
<dbReference type="GO" id="GO:0008757">
    <property type="term" value="F:S-adenosylmethionine-dependent methyltransferase activity"/>
    <property type="evidence" value="ECO:0007669"/>
    <property type="project" value="InterPro"/>
</dbReference>
<sequence>MDNIETKYVKESYNLIAKDFDRTRYNHWSSVKKFIESLPKNSLILDAGCGNGKNMSFENMQFIGCDISENLIEICRKKGLNVILSSIVKMPFQDNFFDAVISIAVLHHIYKQDDLVNALKEIIRVLKQDGLIHFTVWAREQELTEKFIPIDDNGNYFVTWKDKDTREIINQRFYHLFSRKEIDNLLKLIIGIEIIDISYEHDNWDVTLKKI</sequence>
<keyword evidence="2 4" id="KW-0808">Transferase</keyword>
<organism evidence="4">
    <name type="scientific">Klosneuvirus KNV1</name>
    <dbReference type="NCBI Taxonomy" id="1977640"/>
    <lineage>
        <taxon>Viruses</taxon>
        <taxon>Varidnaviria</taxon>
        <taxon>Bamfordvirae</taxon>
        <taxon>Nucleocytoviricota</taxon>
        <taxon>Megaviricetes</taxon>
        <taxon>Imitervirales</taxon>
        <taxon>Mimiviridae</taxon>
        <taxon>Klosneuvirinae</taxon>
        <taxon>Klosneuvirus</taxon>
    </lineage>
</organism>
<dbReference type="GO" id="GO:0106335">
    <property type="term" value="F:tRNA (5-carboxymethyluridine(34)-5-O)-methyltransferase activity"/>
    <property type="evidence" value="ECO:0007669"/>
    <property type="project" value="TreeGrafter"/>
</dbReference>
<dbReference type="GO" id="GO:0030488">
    <property type="term" value="P:tRNA methylation"/>
    <property type="evidence" value="ECO:0007669"/>
    <property type="project" value="TreeGrafter"/>
</dbReference>
<dbReference type="PANTHER" id="PTHR13069:SF21">
    <property type="entry name" value="ALKYLATED DNA REPAIR PROTEIN ALKB HOMOLOG 8"/>
    <property type="match status" value="1"/>
</dbReference>
<evidence type="ECO:0000256" key="2">
    <source>
        <dbReference type="ARBA" id="ARBA00022679"/>
    </source>
</evidence>
<dbReference type="SUPFAM" id="SSF53335">
    <property type="entry name" value="S-adenosyl-L-methionine-dependent methyltransferases"/>
    <property type="match status" value="1"/>
</dbReference>
<dbReference type="PANTHER" id="PTHR13069">
    <property type="entry name" value="ALKYLATED DNA REPAIR PROTEIN ALKB HOMOLOG 8"/>
    <property type="match status" value="1"/>
</dbReference>
<name>A0A1V0SKE1_9VIRU</name>
<proteinExistence type="predicted"/>
<evidence type="ECO:0000259" key="3">
    <source>
        <dbReference type="Pfam" id="PF08241"/>
    </source>
</evidence>
<dbReference type="Pfam" id="PF08241">
    <property type="entry name" value="Methyltransf_11"/>
    <property type="match status" value="1"/>
</dbReference>
<protein>
    <submittedName>
        <fullName evidence="4">Methyltransferase</fullName>
    </submittedName>
</protein>
<dbReference type="GO" id="GO:0000049">
    <property type="term" value="F:tRNA binding"/>
    <property type="evidence" value="ECO:0007669"/>
    <property type="project" value="TreeGrafter"/>
</dbReference>
<evidence type="ECO:0000256" key="1">
    <source>
        <dbReference type="ARBA" id="ARBA00022603"/>
    </source>
</evidence>
<dbReference type="InterPro" id="IPR051422">
    <property type="entry name" value="AlkB_tRNA_MeTrf/Diox"/>
</dbReference>
<accession>A0A1V0SKE1</accession>
<reference evidence="4" key="1">
    <citation type="journal article" date="2017" name="Science">
        <title>Giant viruses with an expanded complement of translation system components.</title>
        <authorList>
            <person name="Schulz F."/>
            <person name="Yutin N."/>
            <person name="Ivanova N.N."/>
            <person name="Ortega D.R."/>
            <person name="Lee T.K."/>
            <person name="Vierheilig J."/>
            <person name="Daims H."/>
            <person name="Horn M."/>
            <person name="Wagner M."/>
            <person name="Jensen G.J."/>
            <person name="Kyrpides N.C."/>
            <person name="Koonin E.V."/>
            <person name="Woyke T."/>
        </authorList>
    </citation>
    <scope>NUCLEOTIDE SEQUENCE</scope>
    <source>
        <strain evidence="4">KNV1</strain>
    </source>
</reference>
<dbReference type="InterPro" id="IPR029063">
    <property type="entry name" value="SAM-dependent_MTases_sf"/>
</dbReference>
<keyword evidence="1 4" id="KW-0489">Methyltransferase</keyword>